<dbReference type="AlphaFoldDB" id="X0Y1K3"/>
<name>X0Y1K3_9ZZZZ</name>
<accession>X0Y1K3</accession>
<proteinExistence type="predicted"/>
<sequence length="71" mass="8115">MKRVCYFCGSDMGEKGGNHTGEIFHSVCDKCSDRLRLEERLPELLLAIVALRKQNGFNKEYHQIFTTPAVI</sequence>
<protein>
    <submittedName>
        <fullName evidence="1">Uncharacterized protein</fullName>
    </submittedName>
</protein>
<organism evidence="1">
    <name type="scientific">marine sediment metagenome</name>
    <dbReference type="NCBI Taxonomy" id="412755"/>
    <lineage>
        <taxon>unclassified sequences</taxon>
        <taxon>metagenomes</taxon>
        <taxon>ecological metagenomes</taxon>
    </lineage>
</organism>
<evidence type="ECO:0000313" key="1">
    <source>
        <dbReference type="EMBL" id="GAG49724.1"/>
    </source>
</evidence>
<dbReference type="EMBL" id="BARS01057238">
    <property type="protein sequence ID" value="GAG49724.1"/>
    <property type="molecule type" value="Genomic_DNA"/>
</dbReference>
<gene>
    <name evidence="1" type="ORF">S01H1_84000</name>
</gene>
<reference evidence="1" key="1">
    <citation type="journal article" date="2014" name="Front. Microbiol.">
        <title>High frequency of phylogenetically diverse reductive dehalogenase-homologous genes in deep subseafloor sedimentary metagenomes.</title>
        <authorList>
            <person name="Kawai M."/>
            <person name="Futagami T."/>
            <person name="Toyoda A."/>
            <person name="Takaki Y."/>
            <person name="Nishi S."/>
            <person name="Hori S."/>
            <person name="Arai W."/>
            <person name="Tsubouchi T."/>
            <person name="Morono Y."/>
            <person name="Uchiyama I."/>
            <person name="Ito T."/>
            <person name="Fujiyama A."/>
            <person name="Inagaki F."/>
            <person name="Takami H."/>
        </authorList>
    </citation>
    <scope>NUCLEOTIDE SEQUENCE</scope>
    <source>
        <strain evidence="1">Expedition CK06-06</strain>
    </source>
</reference>
<comment type="caution">
    <text evidence="1">The sequence shown here is derived from an EMBL/GenBank/DDBJ whole genome shotgun (WGS) entry which is preliminary data.</text>
</comment>